<proteinExistence type="predicted"/>
<keyword evidence="2" id="KW-0067">ATP-binding</keyword>
<dbReference type="GO" id="GO:0004386">
    <property type="term" value="F:helicase activity"/>
    <property type="evidence" value="ECO:0007669"/>
    <property type="project" value="UniProtKB-KW"/>
</dbReference>
<dbReference type="Proteomes" id="UP001065613">
    <property type="component" value="Chromosome"/>
</dbReference>
<dbReference type="InterPro" id="IPR027417">
    <property type="entry name" value="P-loop_NTPase"/>
</dbReference>
<dbReference type="GO" id="GO:0005524">
    <property type="term" value="F:ATP binding"/>
    <property type="evidence" value="ECO:0007669"/>
    <property type="project" value="InterPro"/>
</dbReference>
<dbReference type="AlphaFoldDB" id="A0A977L3E4"/>
<organism evidence="2">
    <name type="scientific">Woronichinia naegeliana WA131</name>
    <dbReference type="NCBI Taxonomy" id="2824559"/>
    <lineage>
        <taxon>Bacteria</taxon>
        <taxon>Bacillati</taxon>
        <taxon>Cyanobacteriota</taxon>
        <taxon>Cyanophyceae</taxon>
        <taxon>Synechococcales</taxon>
        <taxon>Coelosphaeriaceae</taxon>
        <taxon>Woronichinia</taxon>
    </lineage>
</organism>
<reference evidence="2" key="1">
    <citation type="submission" date="2021-04" db="EMBL/GenBank/DDBJ databases">
        <title>Genome sequence of Woronichinia naegeliana from Washington state freshwater lake bloom.</title>
        <authorList>
            <person name="Dreher T.W."/>
        </authorList>
    </citation>
    <scope>NUCLEOTIDE SEQUENCE</scope>
    <source>
        <strain evidence="2">WA131</strain>
    </source>
</reference>
<feature type="domain" description="Helicase/UvrB N-terminal" evidence="1">
    <location>
        <begin position="114"/>
        <end position="206"/>
    </location>
</feature>
<dbReference type="Pfam" id="PF04851">
    <property type="entry name" value="ResIII"/>
    <property type="match status" value="1"/>
</dbReference>
<evidence type="ECO:0000259" key="1">
    <source>
        <dbReference type="Pfam" id="PF04851"/>
    </source>
</evidence>
<dbReference type="EMBL" id="CP073041">
    <property type="protein sequence ID" value="UXE63345.1"/>
    <property type="molecule type" value="Genomic_DNA"/>
</dbReference>
<dbReference type="InterPro" id="IPR006935">
    <property type="entry name" value="Helicase/UvrB_N"/>
</dbReference>
<dbReference type="GO" id="GO:0003677">
    <property type="term" value="F:DNA binding"/>
    <property type="evidence" value="ECO:0007669"/>
    <property type="project" value="InterPro"/>
</dbReference>
<keyword evidence="2" id="KW-0347">Helicase</keyword>
<evidence type="ECO:0000313" key="2">
    <source>
        <dbReference type="EMBL" id="UXE63345.1"/>
    </source>
</evidence>
<accession>A0A977L3E4</accession>
<dbReference type="KEGG" id="wna:KA717_12345"/>
<name>A0A977L3E4_9CYAN</name>
<sequence length="237" mass="27401">MSYEVDHPILNNPFDEPAHYWFLREGYDPELREGRRPAIVYPPREGNVLWSWGGVLKPSSAEEFAPGYEMTLVNKLRQRVKEWRSQNYPGVTRTTLDLLTHWNRPDREQRLFFAQREAVETIIFLTEARMDLRQGIQVPVDSPIDTELKPFQRYACKMATGSGKTTVMGMLTAWSILNKVSDRSDTRFSDVVLVVCPNVTIKSRLQELDPNNGEASLYRTRDLIPSHLMDKLRGCDL</sequence>
<keyword evidence="2" id="KW-0547">Nucleotide-binding</keyword>
<dbReference type="SUPFAM" id="SSF52540">
    <property type="entry name" value="P-loop containing nucleoside triphosphate hydrolases"/>
    <property type="match status" value="1"/>
</dbReference>
<protein>
    <submittedName>
        <fullName evidence="2">DEAD/DEAH box helicase family protein</fullName>
    </submittedName>
</protein>
<keyword evidence="2" id="KW-0378">Hydrolase</keyword>
<gene>
    <name evidence="2" type="ORF">KA717_12345</name>
</gene>
<dbReference type="GO" id="GO:0016787">
    <property type="term" value="F:hydrolase activity"/>
    <property type="evidence" value="ECO:0007669"/>
    <property type="project" value="InterPro"/>
</dbReference>